<dbReference type="Proteomes" id="UP000053947">
    <property type="component" value="Unassembled WGS sequence"/>
</dbReference>
<dbReference type="EMBL" id="LFDV01000002">
    <property type="protein sequence ID" value="KTB48667.1"/>
    <property type="molecule type" value="Genomic_DNA"/>
</dbReference>
<evidence type="ECO:0000259" key="1">
    <source>
        <dbReference type="Pfam" id="PF22548"/>
    </source>
</evidence>
<evidence type="ECO:0000313" key="2">
    <source>
        <dbReference type="EMBL" id="KTB48667.1"/>
    </source>
</evidence>
<evidence type="ECO:0000313" key="3">
    <source>
        <dbReference type="Proteomes" id="UP000053947"/>
    </source>
</evidence>
<proteinExistence type="predicted"/>
<comment type="caution">
    <text evidence="2">The sequence shown here is derived from an EMBL/GenBank/DDBJ whole genome shotgun (WGS) entry which is preliminary data.</text>
</comment>
<protein>
    <recommendedName>
        <fullName evidence="1">TOTE conflict system primase domain-containing protein</fullName>
    </recommendedName>
</protein>
<dbReference type="InterPro" id="IPR054347">
    <property type="entry name" value="TOTE_primase"/>
</dbReference>
<organism evidence="2 3">
    <name type="scientific">Dehalogenimonas alkenigignens</name>
    <dbReference type="NCBI Taxonomy" id="1217799"/>
    <lineage>
        <taxon>Bacteria</taxon>
        <taxon>Bacillati</taxon>
        <taxon>Chloroflexota</taxon>
        <taxon>Dehalococcoidia</taxon>
        <taxon>Dehalococcoidales</taxon>
        <taxon>Dehalococcoidaceae</taxon>
        <taxon>Dehalogenimonas</taxon>
    </lineage>
</organism>
<feature type="domain" description="TOTE conflict system primase" evidence="1">
    <location>
        <begin position="50"/>
        <end position="204"/>
    </location>
</feature>
<sequence length="438" mass="49124">MAIQSPSVLIQLQREEVLASLLLDLYFLPGAFYHAGQLVTDHKSYPLIREPITIRRVLQHIRGETSICAIPSHNGFSKWISIDLDMLDLDVLRKSYDALWGNGLPFYVSFSGKKGYHLTAFFESAVPTQQAIETAQRVKKLLGAYQIPYDSISPSITGKGNSFALPLGLHPETGKLCHFLDDDLNEVSDPIDFLKNISRITVSQSSLTTPDTISARPCVNQLWKAGLQKPHTRHSATCVIANALVKNKELSEKESLIIHWAGNRIPDCLTTSSREWRVKDALRLLKHYQRYGAHAELCENPIFKSAMRSACEKEFQCKLVQNHGHCNLRLLQRLGVFNAPNAKPKGIGKSAWAIYLVIEDIADELPVGTWDKQPTFTLSIQQLIQLSNCSKRTVIDARNKLLDYGLLKRVPVASRFTLYVLPAITQDLVGSVLSKLRE</sequence>
<reference evidence="2 3" key="1">
    <citation type="submission" date="2015-06" db="EMBL/GenBank/DDBJ databases">
        <title>Genome sequence of the organohalide-respiring Dehalogenimonas alkenigignens type strain (IP3-3T).</title>
        <authorList>
            <person name="Key T.A."/>
            <person name="Richmond D.P."/>
            <person name="Bowman K.S."/>
            <person name="Cho Y.-J."/>
            <person name="Chun J."/>
            <person name="da Costa M.S."/>
            <person name="Rainey F.A."/>
            <person name="Moe W.M."/>
        </authorList>
    </citation>
    <scope>NUCLEOTIDE SEQUENCE [LARGE SCALE GENOMIC DNA]</scope>
    <source>
        <strain evidence="2 3">IP3-3</strain>
    </source>
</reference>
<name>A0A0W0GJC4_9CHLR</name>
<dbReference type="AlphaFoldDB" id="A0A0W0GJC4"/>
<accession>A0A0W0GJC4</accession>
<dbReference type="Pfam" id="PF22548">
    <property type="entry name" value="AEP-TOTE"/>
    <property type="match status" value="1"/>
</dbReference>
<dbReference type="RefSeq" id="WP_058439612.1">
    <property type="nucleotide sequence ID" value="NZ_KQ758903.1"/>
</dbReference>
<gene>
    <name evidence="2" type="ORF">DEALK_15140</name>
</gene>
<dbReference type="STRING" id="1217799.DEALK_15140"/>
<keyword evidence="3" id="KW-1185">Reference proteome</keyword>